<dbReference type="Pfam" id="PF00933">
    <property type="entry name" value="Glyco_hydro_3"/>
    <property type="match status" value="1"/>
</dbReference>
<dbReference type="InterPro" id="IPR001764">
    <property type="entry name" value="Glyco_hydro_3_N"/>
</dbReference>
<dbReference type="FunFam" id="3.20.20.300:FF:000002">
    <property type="entry name" value="Probable beta-glucosidase"/>
    <property type="match status" value="1"/>
</dbReference>
<dbReference type="Pfam" id="PF14310">
    <property type="entry name" value="Fn3-like"/>
    <property type="match status" value="1"/>
</dbReference>
<keyword evidence="6 11" id="KW-0378">Hydrolase</keyword>
<evidence type="ECO:0000256" key="5">
    <source>
        <dbReference type="ARBA" id="ARBA00022729"/>
    </source>
</evidence>
<dbReference type="GO" id="GO:0030245">
    <property type="term" value="P:cellulose catabolic process"/>
    <property type="evidence" value="ECO:0007669"/>
    <property type="project" value="UniProtKB-UniPathway"/>
</dbReference>
<accession>W9YHX9</accession>
<feature type="compositionally biased region" description="Polar residues" evidence="12">
    <location>
        <begin position="924"/>
        <end position="955"/>
    </location>
</feature>
<dbReference type="EC" id="3.2.1.21" evidence="4 11"/>
<feature type="region of interest" description="Disordered" evidence="12">
    <location>
        <begin position="890"/>
        <end position="955"/>
    </location>
</feature>
<keyword evidence="5" id="KW-0732">Signal</keyword>
<dbReference type="HOGENOM" id="CLU_004542_2_0_1"/>
<dbReference type="RefSeq" id="XP_007729382.1">
    <property type="nucleotide sequence ID" value="XM_007731192.1"/>
</dbReference>
<dbReference type="OrthoDB" id="416222at2759"/>
<dbReference type="eggNOG" id="ENOG502QR4D">
    <property type="taxonomic scope" value="Eukaryota"/>
</dbReference>
<evidence type="ECO:0000259" key="13">
    <source>
        <dbReference type="SMART" id="SM01217"/>
    </source>
</evidence>
<dbReference type="InterPro" id="IPR036881">
    <property type="entry name" value="Glyco_hydro_3_C_sf"/>
</dbReference>
<sequence length="955" mass="102496">MLHLASTFHFLNATLQLSPYLQSVLKPVESAESIHKRQATQPFNDDYNGPIYTSPPSYPSPWGSGSGNWSAAYEKARAFVSQLTLLEKVNLTTGVGWESESCVGNVGSIPRIGFPSLCMEDGPLGVRNTDYVSAFPAGMNVAATWDRNLARLRGEAMGAENRAKGVDVQLGPVCGPLGRSPEGGRNWEGFSPDPYLTGALIGPTIQGIQSQGVIACTKHFIGNEQEHFRQVGESQGYGWNITSSISANIDDKTIHELYLWPFADAVRAGTGSVMCSYNQVNNSYGCSNSYTLNHLLKNELDFQGFVMSDWQAQHSGVGTALAGLDMSMPGDTLFNSGYSFWGTNLTIAVINGTVPEWRVDDMATRIMAAYYYVGRDTHSVPTNFYAWSQNTYDKIHQADPNSPIGLVNQHVNVQDEHRNVIRQVGQASNVLLKNTGGLPLTGKERQVGIFGYDAGSNPWGANGCPNRNCNNGTLAMGYGSGTAEFPYLVTPEQAIQQYVLTQTDGEVFAILDNYADTQIENVASQADVALVFANAQSGEGFITIDGNTGDRNNLSLWEGADRLINNVTKYNKNVIVVLHTVGAVNVSTWYDNENVTGIIWAGLPGQESGNAIVDALYGFINPGGKLPFTIARNREDYGTDVFYEPNNGQFNAPQDLFSEGVFIDYRYLDAHGIDPVYEFGFGLSYTTFEYSNLVITPANPAPYTPTSGQTGPAPDLGNASTDPSQYLFPNGTITYRPQLYIYPYLNSTDLQGSADDPDYGLPADEYVPAGATDGSSQPLLPAGGAPGGNPGLYEIVATVTATIINTGSVEGDEVPQLYVSLGEGEPPKVLRGFDRLTIAPGASATFTVDLTRRDVSVWDTTVQNWVEVSNPTIYVGASSRNLPLSGILSAGGSGSPSQPSAPGWGSSSFTWSGGYGHPTPSVSPPVSQISDGQPQFPTRPPVTQVSDGQPQATTA</sequence>
<keyword evidence="8 11" id="KW-0119">Carbohydrate metabolism</keyword>
<feature type="domain" description="Fibronectin type III-like" evidence="13">
    <location>
        <begin position="813"/>
        <end position="879"/>
    </location>
</feature>
<dbReference type="Gene3D" id="3.40.50.1700">
    <property type="entry name" value="Glycoside hydrolase family 3 C-terminal domain"/>
    <property type="match status" value="1"/>
</dbReference>
<name>W9YHX9_9EURO</name>
<comment type="caution">
    <text evidence="14">The sequence shown here is derived from an EMBL/GenBank/DDBJ whole genome shotgun (WGS) entry which is preliminary data.</text>
</comment>
<evidence type="ECO:0000256" key="4">
    <source>
        <dbReference type="ARBA" id="ARBA00012744"/>
    </source>
</evidence>
<dbReference type="InterPro" id="IPR050288">
    <property type="entry name" value="Cellulose_deg_GH3"/>
</dbReference>
<protein>
    <recommendedName>
        <fullName evidence="4 11">beta-glucosidase</fullName>
        <ecNumber evidence="4 11">3.2.1.21</ecNumber>
    </recommendedName>
</protein>
<dbReference type="PANTHER" id="PTHR42715:SF29">
    <property type="entry name" value="BETA-GLUCOSIDASE A-RELATED"/>
    <property type="match status" value="1"/>
</dbReference>
<dbReference type="EMBL" id="AMGY01000001">
    <property type="protein sequence ID" value="EXJ92492.1"/>
    <property type="molecule type" value="Genomic_DNA"/>
</dbReference>
<dbReference type="Pfam" id="PF01915">
    <property type="entry name" value="Glyco_hydro_3_C"/>
    <property type="match status" value="1"/>
</dbReference>
<dbReference type="InterPro" id="IPR026891">
    <property type="entry name" value="Fn3-like"/>
</dbReference>
<dbReference type="InterPro" id="IPR017853">
    <property type="entry name" value="GH"/>
</dbReference>
<feature type="compositionally biased region" description="Low complexity" evidence="12">
    <location>
        <begin position="895"/>
        <end position="912"/>
    </location>
</feature>
<dbReference type="STRING" id="1182542.W9YHX9"/>
<dbReference type="PRINTS" id="PR00133">
    <property type="entry name" value="GLHYDRLASE3"/>
</dbReference>
<dbReference type="AlphaFoldDB" id="W9YHX9"/>
<comment type="catalytic activity">
    <reaction evidence="1 11">
        <text>Hydrolysis of terminal, non-reducing beta-D-glucosyl residues with release of beta-D-glucose.</text>
        <dbReference type="EC" id="3.2.1.21"/>
    </reaction>
</comment>
<organism evidence="14 15">
    <name type="scientific">Capronia epimyces CBS 606.96</name>
    <dbReference type="NCBI Taxonomy" id="1182542"/>
    <lineage>
        <taxon>Eukaryota</taxon>
        <taxon>Fungi</taxon>
        <taxon>Dikarya</taxon>
        <taxon>Ascomycota</taxon>
        <taxon>Pezizomycotina</taxon>
        <taxon>Eurotiomycetes</taxon>
        <taxon>Chaetothyriomycetidae</taxon>
        <taxon>Chaetothyriales</taxon>
        <taxon>Herpotrichiellaceae</taxon>
        <taxon>Capronia</taxon>
    </lineage>
</organism>
<dbReference type="SUPFAM" id="SSF52279">
    <property type="entry name" value="Beta-D-glucan exohydrolase, C-terminal domain"/>
    <property type="match status" value="1"/>
</dbReference>
<dbReference type="SUPFAM" id="SSF51445">
    <property type="entry name" value="(Trans)glycosidases"/>
    <property type="match status" value="1"/>
</dbReference>
<dbReference type="Proteomes" id="UP000019478">
    <property type="component" value="Unassembled WGS sequence"/>
</dbReference>
<reference evidence="14 15" key="1">
    <citation type="submission" date="2013-03" db="EMBL/GenBank/DDBJ databases">
        <title>The Genome Sequence of Capronia epimyces CBS 606.96.</title>
        <authorList>
            <consortium name="The Broad Institute Genomics Platform"/>
            <person name="Cuomo C."/>
            <person name="de Hoog S."/>
            <person name="Gorbushina A."/>
            <person name="Walker B."/>
            <person name="Young S.K."/>
            <person name="Zeng Q."/>
            <person name="Gargeya S."/>
            <person name="Fitzgerald M."/>
            <person name="Haas B."/>
            <person name="Abouelleil A."/>
            <person name="Allen A.W."/>
            <person name="Alvarado L."/>
            <person name="Arachchi H.M."/>
            <person name="Berlin A.M."/>
            <person name="Chapman S.B."/>
            <person name="Gainer-Dewar J."/>
            <person name="Goldberg J."/>
            <person name="Griggs A."/>
            <person name="Gujja S."/>
            <person name="Hansen M."/>
            <person name="Howarth C."/>
            <person name="Imamovic A."/>
            <person name="Ireland A."/>
            <person name="Larimer J."/>
            <person name="McCowan C."/>
            <person name="Murphy C."/>
            <person name="Pearson M."/>
            <person name="Poon T.W."/>
            <person name="Priest M."/>
            <person name="Roberts A."/>
            <person name="Saif S."/>
            <person name="Shea T."/>
            <person name="Sisk P."/>
            <person name="Sykes S."/>
            <person name="Wortman J."/>
            <person name="Nusbaum C."/>
            <person name="Birren B."/>
        </authorList>
    </citation>
    <scope>NUCLEOTIDE SEQUENCE [LARGE SCALE GENOMIC DNA]</scope>
    <source>
        <strain evidence="14 15">CBS 606.96</strain>
    </source>
</reference>
<keyword evidence="9 11" id="KW-0326">Glycosidase</keyword>
<evidence type="ECO:0000313" key="15">
    <source>
        <dbReference type="Proteomes" id="UP000019478"/>
    </source>
</evidence>
<dbReference type="InterPro" id="IPR002772">
    <property type="entry name" value="Glyco_hydro_3_C"/>
</dbReference>
<dbReference type="InterPro" id="IPR013783">
    <property type="entry name" value="Ig-like_fold"/>
</dbReference>
<dbReference type="GeneID" id="19165182"/>
<dbReference type="Gene3D" id="2.60.40.10">
    <property type="entry name" value="Immunoglobulins"/>
    <property type="match status" value="1"/>
</dbReference>
<keyword evidence="10 11" id="KW-0624">Polysaccharide degradation</keyword>
<evidence type="ECO:0000256" key="1">
    <source>
        <dbReference type="ARBA" id="ARBA00000448"/>
    </source>
</evidence>
<dbReference type="InterPro" id="IPR036962">
    <property type="entry name" value="Glyco_hydro_3_N_sf"/>
</dbReference>
<evidence type="ECO:0000256" key="7">
    <source>
        <dbReference type="ARBA" id="ARBA00023180"/>
    </source>
</evidence>
<keyword evidence="15" id="KW-1185">Reference proteome</keyword>
<gene>
    <name evidence="14" type="ORF">A1O3_01044</name>
</gene>
<evidence type="ECO:0000256" key="11">
    <source>
        <dbReference type="RuleBase" id="RU361161"/>
    </source>
</evidence>
<dbReference type="GO" id="GO:0008422">
    <property type="term" value="F:beta-glucosidase activity"/>
    <property type="evidence" value="ECO:0007669"/>
    <property type="project" value="UniProtKB-EC"/>
</dbReference>
<dbReference type="Gene3D" id="3.20.20.300">
    <property type="entry name" value="Glycoside hydrolase, family 3, N-terminal domain"/>
    <property type="match status" value="1"/>
</dbReference>
<dbReference type="InterPro" id="IPR019800">
    <property type="entry name" value="Glyco_hydro_3_AS"/>
</dbReference>
<dbReference type="PANTHER" id="PTHR42715">
    <property type="entry name" value="BETA-GLUCOSIDASE"/>
    <property type="match status" value="1"/>
</dbReference>
<dbReference type="InterPro" id="IPR000420">
    <property type="entry name" value="Yeast_PIR_rpt"/>
</dbReference>
<dbReference type="FunFam" id="3.40.50.1700:FF:000003">
    <property type="entry name" value="Probable beta-glucosidase"/>
    <property type="match status" value="1"/>
</dbReference>
<evidence type="ECO:0000256" key="12">
    <source>
        <dbReference type="SAM" id="MobiDB-lite"/>
    </source>
</evidence>
<evidence type="ECO:0000313" key="14">
    <source>
        <dbReference type="EMBL" id="EXJ92492.1"/>
    </source>
</evidence>
<evidence type="ECO:0000256" key="6">
    <source>
        <dbReference type="ARBA" id="ARBA00022801"/>
    </source>
</evidence>
<dbReference type="SMART" id="SM01217">
    <property type="entry name" value="Fn3_like"/>
    <property type="match status" value="1"/>
</dbReference>
<evidence type="ECO:0000256" key="3">
    <source>
        <dbReference type="ARBA" id="ARBA00005336"/>
    </source>
</evidence>
<evidence type="ECO:0000256" key="2">
    <source>
        <dbReference type="ARBA" id="ARBA00004987"/>
    </source>
</evidence>
<evidence type="ECO:0000256" key="9">
    <source>
        <dbReference type="ARBA" id="ARBA00023295"/>
    </source>
</evidence>
<keyword evidence="7" id="KW-0325">Glycoprotein</keyword>
<dbReference type="GO" id="GO:0005199">
    <property type="term" value="F:structural constituent of cell wall"/>
    <property type="evidence" value="ECO:0007669"/>
    <property type="project" value="InterPro"/>
</dbReference>
<comment type="pathway">
    <text evidence="2 11">Glycan metabolism; cellulose degradation.</text>
</comment>
<evidence type="ECO:0000256" key="8">
    <source>
        <dbReference type="ARBA" id="ARBA00023277"/>
    </source>
</evidence>
<dbReference type="PROSITE" id="PS50256">
    <property type="entry name" value="PIR_REPEAT_2"/>
    <property type="match status" value="1"/>
</dbReference>
<evidence type="ECO:0000256" key="10">
    <source>
        <dbReference type="ARBA" id="ARBA00023326"/>
    </source>
</evidence>
<proteinExistence type="inferred from homology"/>
<dbReference type="UniPathway" id="UPA00696"/>
<dbReference type="Pfam" id="PF00399">
    <property type="entry name" value="PIR"/>
    <property type="match status" value="1"/>
</dbReference>
<comment type="similarity">
    <text evidence="3 11">Belongs to the glycosyl hydrolase 3 family.</text>
</comment>
<dbReference type="PROSITE" id="PS00775">
    <property type="entry name" value="GLYCOSYL_HYDROL_F3"/>
    <property type="match status" value="1"/>
</dbReference>